<keyword evidence="1" id="KW-0472">Membrane</keyword>
<dbReference type="EMBL" id="CADCVI010000011">
    <property type="protein sequence ID" value="CAA9456168.1"/>
    <property type="molecule type" value="Genomic_DNA"/>
</dbReference>
<gene>
    <name evidence="2" type="ORF">AVDCRST_MAG25-143</name>
</gene>
<evidence type="ECO:0008006" key="3">
    <source>
        <dbReference type="Google" id="ProtNLM"/>
    </source>
</evidence>
<reference evidence="2" key="1">
    <citation type="submission" date="2020-02" db="EMBL/GenBank/DDBJ databases">
        <authorList>
            <person name="Meier V. D."/>
        </authorList>
    </citation>
    <scope>NUCLEOTIDE SEQUENCE</scope>
    <source>
        <strain evidence="2">AVDCRST_MAG25</strain>
    </source>
</reference>
<keyword evidence="1" id="KW-1133">Transmembrane helix</keyword>
<protein>
    <recommendedName>
        <fullName evidence="3">Manganese transport protein MntH</fullName>
    </recommendedName>
</protein>
<organism evidence="2">
    <name type="scientific">uncultured Rubrobacteraceae bacterium</name>
    <dbReference type="NCBI Taxonomy" id="349277"/>
    <lineage>
        <taxon>Bacteria</taxon>
        <taxon>Bacillati</taxon>
        <taxon>Actinomycetota</taxon>
        <taxon>Rubrobacteria</taxon>
        <taxon>Rubrobacterales</taxon>
        <taxon>Rubrobacteraceae</taxon>
        <taxon>environmental samples</taxon>
    </lineage>
</organism>
<dbReference type="AlphaFoldDB" id="A0A6J4R5F3"/>
<feature type="transmembrane region" description="Helical" evidence="1">
    <location>
        <begin position="52"/>
        <end position="70"/>
    </location>
</feature>
<keyword evidence="1" id="KW-0812">Transmembrane</keyword>
<evidence type="ECO:0000313" key="2">
    <source>
        <dbReference type="EMBL" id="CAA9456168.1"/>
    </source>
</evidence>
<name>A0A6J4R5F3_9ACTN</name>
<sequence length="79" mass="8728">MTFPPMLLFSFDEPVAIVIIYASLGAVFMPFLAITLLWLLNLRVPREFRSGWLSNLVLGVSLLIFLYVAAQELIGALGG</sequence>
<feature type="transmembrane region" description="Helical" evidence="1">
    <location>
        <begin position="15"/>
        <end position="40"/>
    </location>
</feature>
<accession>A0A6J4R5F3</accession>
<proteinExistence type="predicted"/>
<evidence type="ECO:0000256" key="1">
    <source>
        <dbReference type="SAM" id="Phobius"/>
    </source>
</evidence>